<dbReference type="RefSeq" id="WP_209636055.1">
    <property type="nucleotide sequence ID" value="NZ_JAGINW010000001.1"/>
</dbReference>
<evidence type="ECO:0008006" key="7">
    <source>
        <dbReference type="Google" id="ProtNLM"/>
    </source>
</evidence>
<comment type="subcellular location">
    <subcellularLocation>
        <location evidence="1">Cytoplasm</location>
    </subcellularLocation>
</comment>
<evidence type="ECO:0000313" key="6">
    <source>
        <dbReference type="Proteomes" id="UP001519332"/>
    </source>
</evidence>
<dbReference type="Pfam" id="PF14011">
    <property type="entry name" value="ESX-1_EspG"/>
    <property type="match status" value="1"/>
</dbReference>
<keyword evidence="6" id="KW-1185">Reference proteome</keyword>
<evidence type="ECO:0000256" key="3">
    <source>
        <dbReference type="ARBA" id="ARBA00022490"/>
    </source>
</evidence>
<evidence type="ECO:0000256" key="2">
    <source>
        <dbReference type="ARBA" id="ARBA00006411"/>
    </source>
</evidence>
<protein>
    <recommendedName>
        <fullName evidence="7">ESX secretion-associated protein EspG</fullName>
    </recommendedName>
</protein>
<evidence type="ECO:0000256" key="1">
    <source>
        <dbReference type="ARBA" id="ARBA00004496"/>
    </source>
</evidence>
<keyword evidence="3" id="KW-0963">Cytoplasm</keyword>
<evidence type="ECO:0000256" key="4">
    <source>
        <dbReference type="ARBA" id="ARBA00023186"/>
    </source>
</evidence>
<gene>
    <name evidence="5" type="ORF">JOF56_001663</name>
</gene>
<keyword evidence="4" id="KW-0143">Chaperone</keyword>
<name>A0ABS4TBN2_9PSEU</name>
<comment type="similarity">
    <text evidence="2">Belongs to the EspG family.</text>
</comment>
<reference evidence="5 6" key="1">
    <citation type="submission" date="2021-03" db="EMBL/GenBank/DDBJ databases">
        <title>Sequencing the genomes of 1000 actinobacteria strains.</title>
        <authorList>
            <person name="Klenk H.-P."/>
        </authorList>
    </citation>
    <scope>NUCLEOTIDE SEQUENCE [LARGE SCALE GENOMIC DNA]</scope>
    <source>
        <strain evidence="5 6">DSM 46670</strain>
    </source>
</reference>
<dbReference type="Proteomes" id="UP001519332">
    <property type="component" value="Unassembled WGS sequence"/>
</dbReference>
<comment type="caution">
    <text evidence="5">The sequence shown here is derived from an EMBL/GenBank/DDBJ whole genome shotgun (WGS) entry which is preliminary data.</text>
</comment>
<accession>A0ABS4TBN2</accession>
<dbReference type="InterPro" id="IPR025734">
    <property type="entry name" value="EspG"/>
</dbReference>
<sequence>MISELSLPALDALWEDLRLGAIPFPLEVRSHGETVEERSRIKAAVYADLESRGLARRQRPEPQLEDVLQLVARPTISIDAVAMLDMAGQQPVKAIVVATGRQAVLVVQRELMVSLTPIRETALAASIVGVLPQVKAGPGVPVSLPVDAVNRSGGRHSRPDPDNRMNLQRLEAVMKEPVVRAGQFGVTIRDPQGRPNRLPGIGWFDTAAGRYMNIVREAGDGEAWLTLTPADGGRIAHRLSEELLKALQS</sequence>
<evidence type="ECO:0000313" key="5">
    <source>
        <dbReference type="EMBL" id="MBP2321278.1"/>
    </source>
</evidence>
<dbReference type="EMBL" id="JAGINW010000001">
    <property type="protein sequence ID" value="MBP2321278.1"/>
    <property type="molecule type" value="Genomic_DNA"/>
</dbReference>
<organism evidence="5 6">
    <name type="scientific">Kibdelosporangium banguiense</name>
    <dbReference type="NCBI Taxonomy" id="1365924"/>
    <lineage>
        <taxon>Bacteria</taxon>
        <taxon>Bacillati</taxon>
        <taxon>Actinomycetota</taxon>
        <taxon>Actinomycetes</taxon>
        <taxon>Pseudonocardiales</taxon>
        <taxon>Pseudonocardiaceae</taxon>
        <taxon>Kibdelosporangium</taxon>
    </lineage>
</organism>
<proteinExistence type="inferred from homology"/>